<feature type="active site" evidence="7">
    <location>
        <position position="218"/>
    </location>
</feature>
<comment type="catalytic activity">
    <reaction evidence="4 7">
        <text>L-methionyl-[protein] + [thioredoxin]-disulfide + H2O = L-methionyl-(S)-S-oxide-[protein] + [thioredoxin]-dithiol</text>
        <dbReference type="Rhea" id="RHEA:14217"/>
        <dbReference type="Rhea" id="RHEA-COMP:10698"/>
        <dbReference type="Rhea" id="RHEA-COMP:10700"/>
        <dbReference type="Rhea" id="RHEA-COMP:12313"/>
        <dbReference type="Rhea" id="RHEA-COMP:12315"/>
        <dbReference type="ChEBI" id="CHEBI:15377"/>
        <dbReference type="ChEBI" id="CHEBI:16044"/>
        <dbReference type="ChEBI" id="CHEBI:29950"/>
        <dbReference type="ChEBI" id="CHEBI:44120"/>
        <dbReference type="ChEBI" id="CHEBI:50058"/>
        <dbReference type="EC" id="1.8.4.11"/>
    </reaction>
</comment>
<dbReference type="PANTHER" id="PTHR43774:SF1">
    <property type="entry name" value="PEPTIDE METHIONINE SULFOXIDE REDUCTASE MSRA 2"/>
    <property type="match status" value="1"/>
</dbReference>
<dbReference type="EMBL" id="AEEI01000053">
    <property type="protein sequence ID" value="EFM01153.1"/>
    <property type="molecule type" value="Genomic_DNA"/>
</dbReference>
<evidence type="ECO:0000256" key="2">
    <source>
        <dbReference type="ARBA" id="ARBA00023268"/>
    </source>
</evidence>
<keyword evidence="1 7" id="KW-0560">Oxidoreductase</keyword>
<evidence type="ECO:0000313" key="9">
    <source>
        <dbReference type="EMBL" id="EFM01153.1"/>
    </source>
</evidence>
<dbReference type="NCBIfam" id="NF004036">
    <property type="entry name" value="PRK05508.1"/>
    <property type="match status" value="1"/>
</dbReference>
<proteinExistence type="inferred from homology"/>
<dbReference type="NCBIfam" id="NF004042">
    <property type="entry name" value="PRK05550.1"/>
    <property type="match status" value="1"/>
</dbReference>
<dbReference type="Pfam" id="PF01625">
    <property type="entry name" value="PMSR"/>
    <property type="match status" value="1"/>
</dbReference>
<dbReference type="EC" id="1.8.4.11" evidence="7"/>
<evidence type="ECO:0000256" key="3">
    <source>
        <dbReference type="ARBA" id="ARBA00024679"/>
    </source>
</evidence>
<dbReference type="AlphaFoldDB" id="E0NUP6"/>
<dbReference type="GO" id="GO:0008113">
    <property type="term" value="F:peptide-methionine (S)-S-oxide reductase activity"/>
    <property type="evidence" value="ECO:0007669"/>
    <property type="project" value="UniProtKB-UniRule"/>
</dbReference>
<comment type="caution">
    <text evidence="9">The sequence shown here is derived from an EMBL/GenBank/DDBJ whole genome shotgun (WGS) entry which is preliminary data.</text>
</comment>
<comment type="function">
    <text evidence="3 7">Has an important function as a repair enzyme for proteins that have been inactivated by oxidation. Catalyzes the reversible oxidation-reduction of methionine sulfoxide in proteins to methionine.</text>
</comment>
<dbReference type="HOGENOM" id="CLU_031040_7_1_10"/>
<dbReference type="Pfam" id="PF01641">
    <property type="entry name" value="SelR"/>
    <property type="match status" value="1"/>
</dbReference>
<evidence type="ECO:0000259" key="8">
    <source>
        <dbReference type="PROSITE" id="PS51790"/>
    </source>
</evidence>
<dbReference type="SUPFAM" id="SSF51316">
    <property type="entry name" value="Mss4-like"/>
    <property type="match status" value="1"/>
</dbReference>
<comment type="catalytic activity">
    <reaction evidence="6 7">
        <text>[thioredoxin]-disulfide + L-methionine + H2O = L-methionine (S)-S-oxide + [thioredoxin]-dithiol</text>
        <dbReference type="Rhea" id="RHEA:19993"/>
        <dbReference type="Rhea" id="RHEA-COMP:10698"/>
        <dbReference type="Rhea" id="RHEA-COMP:10700"/>
        <dbReference type="ChEBI" id="CHEBI:15377"/>
        <dbReference type="ChEBI" id="CHEBI:29950"/>
        <dbReference type="ChEBI" id="CHEBI:50058"/>
        <dbReference type="ChEBI" id="CHEBI:57844"/>
        <dbReference type="ChEBI" id="CHEBI:58772"/>
        <dbReference type="EC" id="1.8.4.11"/>
    </reaction>
</comment>
<dbReference type="eggNOG" id="COG0229">
    <property type="taxonomic scope" value="Bacteria"/>
</dbReference>
<evidence type="ECO:0000313" key="10">
    <source>
        <dbReference type="Proteomes" id="UP000004394"/>
    </source>
</evidence>
<name>E0NUP6_9BACT</name>
<comment type="catalytic activity">
    <reaction evidence="5">
        <text>L-methionyl-[protein] + [thioredoxin]-disulfide + H2O = L-methionyl-(R)-S-oxide-[protein] + [thioredoxin]-dithiol</text>
        <dbReference type="Rhea" id="RHEA:24164"/>
        <dbReference type="Rhea" id="RHEA-COMP:10698"/>
        <dbReference type="Rhea" id="RHEA-COMP:10700"/>
        <dbReference type="Rhea" id="RHEA-COMP:12313"/>
        <dbReference type="Rhea" id="RHEA-COMP:12314"/>
        <dbReference type="ChEBI" id="CHEBI:15377"/>
        <dbReference type="ChEBI" id="CHEBI:16044"/>
        <dbReference type="ChEBI" id="CHEBI:29950"/>
        <dbReference type="ChEBI" id="CHEBI:45764"/>
        <dbReference type="ChEBI" id="CHEBI:50058"/>
        <dbReference type="EC" id="1.8.4.12"/>
    </reaction>
</comment>
<dbReference type="NCBIfam" id="TIGR00357">
    <property type="entry name" value="peptide-methionine (R)-S-oxide reductase MsrB"/>
    <property type="match status" value="1"/>
</dbReference>
<evidence type="ECO:0000256" key="1">
    <source>
        <dbReference type="ARBA" id="ARBA00023002"/>
    </source>
</evidence>
<dbReference type="STRING" id="862515.HMPREF0658_1901"/>
<dbReference type="InterPro" id="IPR002569">
    <property type="entry name" value="Met_Sox_Rdtase_MsrA_dom"/>
</dbReference>
<dbReference type="HAMAP" id="MF_01401">
    <property type="entry name" value="MsrA"/>
    <property type="match status" value="1"/>
</dbReference>
<evidence type="ECO:0000256" key="5">
    <source>
        <dbReference type="ARBA" id="ARBA00048488"/>
    </source>
</evidence>
<dbReference type="PROSITE" id="PS51790">
    <property type="entry name" value="MSRB"/>
    <property type="match status" value="1"/>
</dbReference>
<evidence type="ECO:0000256" key="4">
    <source>
        <dbReference type="ARBA" id="ARBA00047806"/>
    </source>
</evidence>
<dbReference type="GO" id="GO:0033744">
    <property type="term" value="F:L-methionine:thioredoxin-disulfide S-oxidoreductase activity"/>
    <property type="evidence" value="ECO:0007669"/>
    <property type="project" value="RHEA"/>
</dbReference>
<evidence type="ECO:0000256" key="7">
    <source>
        <dbReference type="HAMAP-Rule" id="MF_01401"/>
    </source>
</evidence>
<dbReference type="eggNOG" id="COG0225">
    <property type="taxonomic scope" value="Bacteria"/>
</dbReference>
<dbReference type="SUPFAM" id="SSF55068">
    <property type="entry name" value="Peptide methionine sulfoxide reductase"/>
    <property type="match status" value="1"/>
</dbReference>
<dbReference type="InterPro" id="IPR036509">
    <property type="entry name" value="Met_Sox_Rdtase_MsrA_sf"/>
</dbReference>
<dbReference type="Gene3D" id="2.170.150.20">
    <property type="entry name" value="Peptide methionine sulfoxide reductase"/>
    <property type="match status" value="1"/>
</dbReference>
<keyword evidence="10" id="KW-1185">Reference proteome</keyword>
<dbReference type="GO" id="GO:0033743">
    <property type="term" value="F:peptide-methionine (R)-S-oxide reductase activity"/>
    <property type="evidence" value="ECO:0007669"/>
    <property type="project" value="UniProtKB-EC"/>
</dbReference>
<protein>
    <recommendedName>
        <fullName evidence="7">Peptide methionine sulfoxide reductase MsrA</fullName>
        <shortName evidence="7">Protein-methionine-S-oxide reductase</shortName>
        <ecNumber evidence="7">1.8.4.11</ecNumber>
    </recommendedName>
    <alternativeName>
        <fullName evidence="7">Peptide-methionine (S)-S-oxide reductase</fullName>
        <shortName evidence="7">Peptide Met(O) reductase</shortName>
    </alternativeName>
</protein>
<dbReference type="Gene3D" id="3.30.1060.10">
    <property type="entry name" value="Peptide methionine sulphoxide reductase MsrA"/>
    <property type="match status" value="1"/>
</dbReference>
<dbReference type="InterPro" id="IPR002579">
    <property type="entry name" value="Met_Sox_Rdtase_MsrB_dom"/>
</dbReference>
<dbReference type="PANTHER" id="PTHR43774">
    <property type="entry name" value="PEPTIDE METHIONINE SULFOXIDE REDUCTASE"/>
    <property type="match status" value="1"/>
</dbReference>
<dbReference type="NCBIfam" id="TIGR00401">
    <property type="entry name" value="msrA"/>
    <property type="match status" value="1"/>
</dbReference>
<reference evidence="9" key="1">
    <citation type="submission" date="2010-07" db="EMBL/GenBank/DDBJ databases">
        <authorList>
            <person name="Muzny D."/>
            <person name="Qin X."/>
            <person name="Deng J."/>
            <person name="Jiang H."/>
            <person name="Liu Y."/>
            <person name="Qu J."/>
            <person name="Song X.-Z."/>
            <person name="Zhang L."/>
            <person name="Thornton R."/>
            <person name="Coyle M."/>
            <person name="Francisco L."/>
            <person name="Jackson L."/>
            <person name="Javaid M."/>
            <person name="Korchina V."/>
            <person name="Kovar C."/>
            <person name="Mata R."/>
            <person name="Mathew T."/>
            <person name="Ngo R."/>
            <person name="Nguyen L."/>
            <person name="Nguyen N."/>
            <person name="Okwuonu G."/>
            <person name="Ongeri F."/>
            <person name="Pham C."/>
            <person name="Simmons D."/>
            <person name="Wilczek-Boney K."/>
            <person name="Hale W."/>
            <person name="Jakkamsetti A."/>
            <person name="Pham P."/>
            <person name="Ruth R."/>
            <person name="San Lucas F."/>
            <person name="Warren J."/>
            <person name="Zhang J."/>
            <person name="Zhao Z."/>
            <person name="Zhou C."/>
            <person name="Zhu D."/>
            <person name="Lee S."/>
            <person name="Bess C."/>
            <person name="Blankenburg K."/>
            <person name="Forbes L."/>
            <person name="Fu Q."/>
            <person name="Gubbala S."/>
            <person name="Hirani K."/>
            <person name="Jayaseelan J.C."/>
            <person name="Lara F."/>
            <person name="Munidasa M."/>
            <person name="Palculict T."/>
            <person name="Patil S."/>
            <person name="Pu L.-L."/>
            <person name="Saada N."/>
            <person name="Tang L."/>
            <person name="Weissenberger G."/>
            <person name="Zhu Y."/>
            <person name="Hemphill L."/>
            <person name="Shang Y."/>
            <person name="Youmans B."/>
            <person name="Ayvaz T."/>
            <person name="Ross M."/>
            <person name="Santibanez J."/>
            <person name="Aqrawi P."/>
            <person name="Gross S."/>
            <person name="Joshi V."/>
            <person name="Fowler G."/>
            <person name="Nazareth L."/>
            <person name="Reid J."/>
            <person name="Worley K."/>
            <person name="Petrosino J."/>
            <person name="Highlander S."/>
            <person name="Gibbs R."/>
        </authorList>
    </citation>
    <scope>NUCLEOTIDE SEQUENCE [LARGE SCALE GENOMIC DNA]</scope>
    <source>
        <strain evidence="9">DSM 16973</strain>
    </source>
</reference>
<comment type="similarity">
    <text evidence="7">Belongs to the MsrA Met sulfoxide reductase family.</text>
</comment>
<gene>
    <name evidence="7 9" type="primary">msrA</name>
    <name evidence="9" type="ORF">HMPREF0658_1901</name>
</gene>
<organism evidence="9 10">
    <name type="scientific">Hoylesella marshii DSM 16973 = JCM 13450</name>
    <dbReference type="NCBI Taxonomy" id="862515"/>
    <lineage>
        <taxon>Bacteria</taxon>
        <taxon>Pseudomonadati</taxon>
        <taxon>Bacteroidota</taxon>
        <taxon>Bacteroidia</taxon>
        <taxon>Bacteroidales</taxon>
        <taxon>Prevotellaceae</taxon>
        <taxon>Hoylesella</taxon>
    </lineage>
</organism>
<dbReference type="Proteomes" id="UP000004394">
    <property type="component" value="Unassembled WGS sequence"/>
</dbReference>
<dbReference type="InterPro" id="IPR011057">
    <property type="entry name" value="Mss4-like_sf"/>
</dbReference>
<evidence type="ECO:0000256" key="6">
    <source>
        <dbReference type="ARBA" id="ARBA00048782"/>
    </source>
</evidence>
<accession>E0NUP6</accession>
<sequence>MVPPTGMAISFSIAVCSLCYAKIVKSHKIHNDLEIISTFAFLSHLKTTAMKPKMLLFASFVLLYPILGCSQSKEKTDKKKTNTMEYHQLTPEEEAVIVHKHTERPFTGEYNDFDKAGTYVCKRCGAPLYKSEDKFKSHCGWPSFDDEIPGAVRRLKDADGMRTEIVCARCGAHLGHVFLGEGFTSKNTRHCVNSISLKFIPQSKATAATDTAIVAGGCFWGVEYYMQQMPGVLSTEVGYIGGNKENPTYREVCTHTTGHAEAVRIVFDPKKTSYEKILKTFFEIHDPTEINRQGPDIGTQYRTAVFYLDDTQRQTAQRLIARLKALGLNVATEVTKASTFWKAESEHEDYYKRHGTEPYCHRRTPRNW</sequence>
<feature type="domain" description="MsrB" evidence="8">
    <location>
        <begin position="82"/>
        <end position="202"/>
    </location>
</feature>
<keyword evidence="2" id="KW-0511">Multifunctional enzyme</keyword>